<organism evidence="1 2">
    <name type="scientific">Sphaeroforma arctica JP610</name>
    <dbReference type="NCBI Taxonomy" id="667725"/>
    <lineage>
        <taxon>Eukaryota</taxon>
        <taxon>Ichthyosporea</taxon>
        <taxon>Ichthyophonida</taxon>
        <taxon>Sphaeroforma</taxon>
    </lineage>
</organism>
<keyword evidence="2" id="KW-1185">Reference proteome</keyword>
<reference evidence="1 2" key="1">
    <citation type="submission" date="2011-02" db="EMBL/GenBank/DDBJ databases">
        <title>The Genome Sequence of Sphaeroforma arctica JP610.</title>
        <authorList>
            <consortium name="The Broad Institute Genome Sequencing Platform"/>
            <person name="Russ C."/>
            <person name="Cuomo C."/>
            <person name="Young S.K."/>
            <person name="Zeng Q."/>
            <person name="Gargeya S."/>
            <person name="Alvarado L."/>
            <person name="Berlin A."/>
            <person name="Chapman S.B."/>
            <person name="Chen Z."/>
            <person name="Freedman E."/>
            <person name="Gellesch M."/>
            <person name="Goldberg J."/>
            <person name="Griggs A."/>
            <person name="Gujja S."/>
            <person name="Heilman E."/>
            <person name="Heiman D."/>
            <person name="Howarth C."/>
            <person name="Mehta T."/>
            <person name="Neiman D."/>
            <person name="Pearson M."/>
            <person name="Roberts A."/>
            <person name="Saif S."/>
            <person name="Shea T."/>
            <person name="Shenoy N."/>
            <person name="Sisk P."/>
            <person name="Stolte C."/>
            <person name="Sykes S."/>
            <person name="White J."/>
            <person name="Yandava C."/>
            <person name="Burger G."/>
            <person name="Gray M.W."/>
            <person name="Holland P.W.H."/>
            <person name="King N."/>
            <person name="Lang F.B.F."/>
            <person name="Roger A.J."/>
            <person name="Ruiz-Trillo I."/>
            <person name="Haas B."/>
            <person name="Nusbaum C."/>
            <person name="Birren B."/>
        </authorList>
    </citation>
    <scope>NUCLEOTIDE SEQUENCE [LARGE SCALE GENOMIC DNA]</scope>
    <source>
        <strain evidence="1 2">JP610</strain>
    </source>
</reference>
<dbReference type="RefSeq" id="XP_014143762.1">
    <property type="nucleotide sequence ID" value="XM_014288287.1"/>
</dbReference>
<feature type="non-terminal residue" evidence="1">
    <location>
        <position position="1"/>
    </location>
</feature>
<dbReference type="EMBL" id="KQ253031">
    <property type="protein sequence ID" value="KNC69860.1"/>
    <property type="molecule type" value="Genomic_DNA"/>
</dbReference>
<sequence length="88" mass="9366">TTTDTTVHVPALLDGEPHREIATILEGPSNDILDMSKFTESKTKTLTQSAVLDAAPVVSPVKETAAVCIGGCVYIGECMLMCVCIYSY</sequence>
<gene>
    <name evidence="1" type="ORF">SARC_17621</name>
</gene>
<dbReference type="Proteomes" id="UP000054560">
    <property type="component" value="Unassembled WGS sequence"/>
</dbReference>
<evidence type="ECO:0000313" key="1">
    <source>
        <dbReference type="EMBL" id="KNC69860.1"/>
    </source>
</evidence>
<dbReference type="AlphaFoldDB" id="A0A0L0EZD1"/>
<dbReference type="GeneID" id="25918125"/>
<proteinExistence type="predicted"/>
<name>A0A0L0EZD1_9EUKA</name>
<accession>A0A0L0EZD1</accession>
<protein>
    <submittedName>
        <fullName evidence="1">Uncharacterized protein</fullName>
    </submittedName>
</protein>
<evidence type="ECO:0000313" key="2">
    <source>
        <dbReference type="Proteomes" id="UP000054560"/>
    </source>
</evidence>